<feature type="region of interest" description="Disordered" evidence="15">
    <location>
        <begin position="1138"/>
        <end position="1266"/>
    </location>
</feature>
<dbReference type="Gene3D" id="2.170.270.10">
    <property type="entry name" value="SET domain"/>
    <property type="match status" value="1"/>
</dbReference>
<dbReference type="OrthoDB" id="6627536at2759"/>
<feature type="compositionally biased region" description="Low complexity" evidence="15">
    <location>
        <begin position="1085"/>
        <end position="1095"/>
    </location>
</feature>
<evidence type="ECO:0000256" key="1">
    <source>
        <dbReference type="ARBA" id="ARBA00001984"/>
    </source>
</evidence>
<evidence type="ECO:0000256" key="12">
    <source>
        <dbReference type="ARBA" id="ARBA00024057"/>
    </source>
</evidence>
<feature type="compositionally biased region" description="Pro residues" evidence="15">
    <location>
        <begin position="48"/>
        <end position="58"/>
    </location>
</feature>
<accession>A0A4U0VD11</accession>
<dbReference type="GO" id="GO:0140943">
    <property type="term" value="F:histone H4K20 trimethyltransferase activity"/>
    <property type="evidence" value="ECO:0007669"/>
    <property type="project" value="UniProtKB-EC"/>
</dbReference>
<keyword evidence="10" id="KW-0156">Chromatin regulator</keyword>
<dbReference type="GO" id="GO:0032259">
    <property type="term" value="P:methylation"/>
    <property type="evidence" value="ECO:0007669"/>
    <property type="project" value="UniProtKB-KW"/>
</dbReference>
<name>A0A4U0VD11_9PEZI</name>
<feature type="compositionally biased region" description="Low complexity" evidence="15">
    <location>
        <begin position="1064"/>
        <end position="1076"/>
    </location>
</feature>
<evidence type="ECO:0000256" key="4">
    <source>
        <dbReference type="ARBA" id="ARBA00014232"/>
    </source>
</evidence>
<comment type="function">
    <text evidence="1">Histone methyltransferase that trimethylates 'Lys-20' of histone H4 to form H4K20me3.</text>
</comment>
<reference evidence="17 18" key="1">
    <citation type="submission" date="2017-03" db="EMBL/GenBank/DDBJ databases">
        <title>Genomes of endolithic fungi from Antarctica.</title>
        <authorList>
            <person name="Coleine C."/>
            <person name="Masonjones S."/>
            <person name="Stajich J.E."/>
        </authorList>
    </citation>
    <scope>NUCLEOTIDE SEQUENCE [LARGE SCALE GENOMIC DNA]</scope>
    <source>
        <strain evidence="17 18">CCFEE 5311</strain>
    </source>
</reference>
<feature type="compositionally biased region" description="Acidic residues" evidence="15">
    <location>
        <begin position="1140"/>
        <end position="1161"/>
    </location>
</feature>
<dbReference type="PROSITE" id="PS50280">
    <property type="entry name" value="SET"/>
    <property type="match status" value="1"/>
</dbReference>
<feature type="compositionally biased region" description="Basic and acidic residues" evidence="15">
    <location>
        <begin position="704"/>
        <end position="717"/>
    </location>
</feature>
<evidence type="ECO:0000256" key="7">
    <source>
        <dbReference type="ARBA" id="ARBA00022603"/>
    </source>
</evidence>
<comment type="subcellular location">
    <subcellularLocation>
        <location evidence="3">Chromosome</location>
    </subcellularLocation>
    <subcellularLocation>
        <location evidence="2">Nucleus</location>
    </subcellularLocation>
</comment>
<keyword evidence="8" id="KW-0808">Transferase</keyword>
<feature type="compositionally biased region" description="Basic and acidic residues" evidence="15">
    <location>
        <begin position="808"/>
        <end position="818"/>
    </location>
</feature>
<protein>
    <recommendedName>
        <fullName evidence="5">Histone-lysine N-methyltransferase SET9</fullName>
        <ecNumber evidence="12">2.1.1.372</ecNumber>
    </recommendedName>
    <alternativeName>
        <fullName evidence="4">Histone-lysine N-methyltransferase set9</fullName>
    </alternativeName>
    <alternativeName>
        <fullName evidence="13">SET domain protein 9</fullName>
    </alternativeName>
</protein>
<dbReference type="PANTHER" id="PTHR12977:SF4">
    <property type="entry name" value="HISTONE-LYSINE N-METHYLTRANSFERASE KMT5B"/>
    <property type="match status" value="1"/>
</dbReference>
<dbReference type="PROSITE" id="PS51567">
    <property type="entry name" value="SAM_MT43_SUVAR420_1"/>
    <property type="match status" value="1"/>
</dbReference>
<feature type="region of interest" description="Disordered" evidence="15">
    <location>
        <begin position="1017"/>
        <end position="1044"/>
    </location>
</feature>
<feature type="compositionally biased region" description="Basic and acidic residues" evidence="15">
    <location>
        <begin position="968"/>
        <end position="978"/>
    </location>
</feature>
<evidence type="ECO:0000256" key="11">
    <source>
        <dbReference type="ARBA" id="ARBA00023242"/>
    </source>
</evidence>
<evidence type="ECO:0000256" key="10">
    <source>
        <dbReference type="ARBA" id="ARBA00022853"/>
    </source>
</evidence>
<dbReference type="STRING" id="329885.A0A4U0VD11"/>
<evidence type="ECO:0000256" key="2">
    <source>
        <dbReference type="ARBA" id="ARBA00004123"/>
    </source>
</evidence>
<dbReference type="GO" id="GO:0005634">
    <property type="term" value="C:nucleus"/>
    <property type="evidence" value="ECO:0007669"/>
    <property type="project" value="UniProtKB-SubCell"/>
</dbReference>
<dbReference type="InterPro" id="IPR039977">
    <property type="entry name" value="Suv4-20/Set9"/>
</dbReference>
<feature type="compositionally biased region" description="Basic and acidic residues" evidence="15">
    <location>
        <begin position="1400"/>
        <end position="1414"/>
    </location>
</feature>
<gene>
    <name evidence="17" type="ORF">B0A54_03853</name>
</gene>
<feature type="compositionally biased region" description="Basic and acidic residues" evidence="15">
    <location>
        <begin position="835"/>
        <end position="860"/>
    </location>
</feature>
<feature type="region of interest" description="Disordered" evidence="15">
    <location>
        <begin position="1343"/>
        <end position="1420"/>
    </location>
</feature>
<keyword evidence="6" id="KW-0158">Chromosome</keyword>
<evidence type="ECO:0000256" key="14">
    <source>
        <dbReference type="ARBA" id="ARBA00048081"/>
    </source>
</evidence>
<feature type="region of interest" description="Disordered" evidence="15">
    <location>
        <begin position="695"/>
        <end position="905"/>
    </location>
</feature>
<evidence type="ECO:0000256" key="13">
    <source>
        <dbReference type="ARBA" id="ARBA00030653"/>
    </source>
</evidence>
<dbReference type="SMART" id="SM00317">
    <property type="entry name" value="SET"/>
    <property type="match status" value="1"/>
</dbReference>
<evidence type="ECO:0000256" key="3">
    <source>
        <dbReference type="ARBA" id="ARBA00004286"/>
    </source>
</evidence>
<keyword evidence="11" id="KW-0539">Nucleus</keyword>
<evidence type="ECO:0000313" key="17">
    <source>
        <dbReference type="EMBL" id="TKA46897.1"/>
    </source>
</evidence>
<sequence length="1420" mass="155208">MLMNFLSLVCEVDRPQLVIDSRFPLLSQCRQHNSTPLPPRRSSTASPPSEPIHQPPPKATLHPQPRQQHLNLQPSQTQNLTPPPPTHLPAHDPTQPRPNRLPPLINQHARIILEPHHAPIGPLVLFFGPDDDGVADIAAADFVGRCDGGGGDFGGGGGGGFRAEGALFLDDYYYAVAWDIQLGGTLTHSATAAPELSMTFSMVWKVAVSRGEWVEWGKQQWALDEALKKKGGLTLSQLANYDDLITDALVDRVYFWSTIRKLNPTYHPSRGVAEETTTDILRRHLIHSRDPSAAHAQLLLLPGIAKYLRQLRTEDEKEHFERHLRKHINIYLPDCPFEVGTTNRYTVLTAEAAIYARKPIRKGEAVKYLSGIQVAMTEAEERLLSSRTDFSIVLSSRRKRPSLFLGPARFANHDCESNARLNTSGPHGIHIVARRDIGVGEEITVEYGEDYFGEGNGECLCASCERGGRNGWDPRGPLLRGEESESEEEEEEVEAGRAARSKSSKGRPTPAATVAAVVSRKRKRGEEVPAQSEPIDSALKGEKKIRGRPRKYPLPPGETMSRYMRLQAAAEGRGSGARRMAVSDSASRSGCGRESLHVRARRLDEDDDDDESGDDDDEEDSGEEEVVDEEGEGLRDPMLRGIVALLSSIGERSLRVKSEERRAELVLERDDDELGHTNKLGDTDAVETEVIVEDVGERTLNSRPCDEEAPRARWSREEDGEWPYGTQPLSRHEREREARELGPDAAEQKSDLLQQQYDGDEESDSEPEAVEQLAAELRAERDAREGALMVIGEREGEVSPEIAESEAEERTCEPRDADAVAGDAGGLDVESEVELEARVADNKDDVDDVDHHDHSADRAHAVPVSLRNSTSSRHPTPPCEDPSSTPAQDIPSPPQQPPSCSCSERQTPLTWEMLKDMTMPAGTSVRFRDGGIEIVRDWRGRAPRVFCGGKGCGGSELVVRGGDVDGEVEGKLDGKDEMGEVGETGGVDEMGGTGGADEMVDEVSVDAVDEVGQTDEVGERGAVGEADVWSVPSSPEPSADTLRSVKRRKLSGHFAISAGTPAEASTGSISPPSSASDDVGRGEDGSSTGSSLMSMASSATSLGTLGAGLAKVEPGFHEEAFKAGDIALRICEMLTTALPSEEEDQKQDVSEDDEQETGVEEVVEKPVPTDRAAIARAARSAKCRRRAGRAKQPAQKVQSALLPEEAPTPPQRGRASTRQSTSNVHPKQSTPPIPSIELTAPTRSPSTSPHPSRAGSETRGPARTPGDYHLCRALLTTPYHRWVECRNCDQHFVQADAYLTRIACPRCERHSKLYGYYWPKTDREGKGDREERVRDHRTIHRFIEPGEERGERKGRRGLGGAGWLGREESGSARASGSRRLDSSEDVRGSAGGRKLRGSPRGREGGVVKKVVERRVLRKTM</sequence>
<dbReference type="PANTHER" id="PTHR12977">
    <property type="entry name" value="SUPPRESSOR OF VARIEGATION 4-20-RELATED"/>
    <property type="match status" value="1"/>
</dbReference>
<dbReference type="InterPro" id="IPR025783">
    <property type="entry name" value="Set9_fungi"/>
</dbReference>
<dbReference type="EMBL" id="NAJP01000007">
    <property type="protein sequence ID" value="TKA46897.1"/>
    <property type="molecule type" value="Genomic_DNA"/>
</dbReference>
<dbReference type="InterPro" id="IPR041938">
    <property type="entry name" value="Hist-Lys_N-MTase_N"/>
</dbReference>
<keyword evidence="7" id="KW-0489">Methyltransferase</keyword>
<dbReference type="Gene3D" id="1.10.10.1700">
    <property type="entry name" value="Histone-lysine N-methyltransferase"/>
    <property type="match status" value="1"/>
</dbReference>
<feature type="compositionally biased region" description="Low complexity" evidence="15">
    <location>
        <begin position="819"/>
        <end position="828"/>
    </location>
</feature>
<comment type="catalytic activity">
    <reaction evidence="14">
        <text>L-lysyl(20)-[histone H4] + 3 S-adenosyl-L-methionine = N(6),N(6),N(6)-trimethyl-L-lysyl(20)-[histone H4] + 3 S-adenosyl-L-homocysteine + 3 H(+)</text>
        <dbReference type="Rhea" id="RHEA:64456"/>
        <dbReference type="Rhea" id="RHEA-COMP:15554"/>
        <dbReference type="Rhea" id="RHEA-COMP:15998"/>
        <dbReference type="ChEBI" id="CHEBI:15378"/>
        <dbReference type="ChEBI" id="CHEBI:29969"/>
        <dbReference type="ChEBI" id="CHEBI:57856"/>
        <dbReference type="ChEBI" id="CHEBI:59789"/>
        <dbReference type="ChEBI" id="CHEBI:61961"/>
        <dbReference type="EC" id="2.1.1.372"/>
    </reaction>
</comment>
<evidence type="ECO:0000256" key="8">
    <source>
        <dbReference type="ARBA" id="ARBA00022679"/>
    </source>
</evidence>
<evidence type="ECO:0000259" key="16">
    <source>
        <dbReference type="PROSITE" id="PS50280"/>
    </source>
</evidence>
<feature type="compositionally biased region" description="Low complexity" evidence="15">
    <location>
        <begin position="568"/>
        <end position="580"/>
    </location>
</feature>
<dbReference type="Pfam" id="PF00856">
    <property type="entry name" value="SET"/>
    <property type="match status" value="1"/>
</dbReference>
<feature type="region of interest" description="Disordered" evidence="15">
    <location>
        <begin position="968"/>
        <end position="993"/>
    </location>
</feature>
<evidence type="ECO:0000256" key="9">
    <source>
        <dbReference type="ARBA" id="ARBA00022691"/>
    </source>
</evidence>
<feature type="domain" description="SET" evidence="16">
    <location>
        <begin position="335"/>
        <end position="448"/>
    </location>
</feature>
<dbReference type="SUPFAM" id="SSF82199">
    <property type="entry name" value="SET domain"/>
    <property type="match status" value="1"/>
</dbReference>
<feature type="compositionally biased region" description="Gly residues" evidence="15">
    <location>
        <begin position="982"/>
        <end position="993"/>
    </location>
</feature>
<proteinExistence type="predicted"/>
<feature type="compositionally biased region" description="Basic residues" evidence="15">
    <location>
        <begin position="1179"/>
        <end position="1189"/>
    </location>
</feature>
<feature type="compositionally biased region" description="Acidic residues" evidence="15">
    <location>
        <begin position="758"/>
        <end position="769"/>
    </location>
</feature>
<dbReference type="EC" id="2.1.1.372" evidence="12"/>
<evidence type="ECO:0000256" key="6">
    <source>
        <dbReference type="ARBA" id="ARBA00022454"/>
    </source>
</evidence>
<dbReference type="InterPro" id="IPR046341">
    <property type="entry name" value="SET_dom_sf"/>
</dbReference>
<keyword evidence="9" id="KW-0949">S-adenosyl-L-methionine</keyword>
<organism evidence="17 18">
    <name type="scientific">Friedmanniomyces endolithicus</name>
    <dbReference type="NCBI Taxonomy" id="329885"/>
    <lineage>
        <taxon>Eukaryota</taxon>
        <taxon>Fungi</taxon>
        <taxon>Dikarya</taxon>
        <taxon>Ascomycota</taxon>
        <taxon>Pezizomycotina</taxon>
        <taxon>Dothideomycetes</taxon>
        <taxon>Dothideomycetidae</taxon>
        <taxon>Mycosphaerellales</taxon>
        <taxon>Teratosphaeriaceae</taxon>
        <taxon>Friedmanniomyces</taxon>
    </lineage>
</organism>
<feature type="region of interest" description="Disordered" evidence="15">
    <location>
        <begin position="471"/>
        <end position="639"/>
    </location>
</feature>
<feature type="compositionally biased region" description="Polar residues" evidence="15">
    <location>
        <begin position="1214"/>
        <end position="1228"/>
    </location>
</feature>
<evidence type="ECO:0000256" key="5">
    <source>
        <dbReference type="ARBA" id="ARBA00015413"/>
    </source>
</evidence>
<evidence type="ECO:0000256" key="15">
    <source>
        <dbReference type="SAM" id="MobiDB-lite"/>
    </source>
</evidence>
<feature type="compositionally biased region" description="Acidic residues" evidence="15">
    <location>
        <begin position="605"/>
        <end position="631"/>
    </location>
</feature>
<dbReference type="GO" id="GO:0005694">
    <property type="term" value="C:chromosome"/>
    <property type="evidence" value="ECO:0007669"/>
    <property type="project" value="UniProtKB-SubCell"/>
</dbReference>
<feature type="region of interest" description="Disordered" evidence="15">
    <location>
        <begin position="1056"/>
        <end position="1095"/>
    </location>
</feature>
<dbReference type="Proteomes" id="UP000310066">
    <property type="component" value="Unassembled WGS sequence"/>
</dbReference>
<evidence type="ECO:0000313" key="18">
    <source>
        <dbReference type="Proteomes" id="UP000310066"/>
    </source>
</evidence>
<feature type="compositionally biased region" description="Acidic residues" evidence="15">
    <location>
        <begin position="484"/>
        <end position="493"/>
    </location>
</feature>
<feature type="region of interest" description="Disordered" evidence="15">
    <location>
        <begin position="30"/>
        <end position="102"/>
    </location>
</feature>
<dbReference type="CDD" id="cd10524">
    <property type="entry name" value="SET_Suv4-20-like"/>
    <property type="match status" value="1"/>
</dbReference>
<feature type="compositionally biased region" description="Basic and acidic residues" evidence="15">
    <location>
        <begin position="594"/>
        <end position="604"/>
    </location>
</feature>
<feature type="compositionally biased region" description="Low complexity" evidence="15">
    <location>
        <begin position="508"/>
        <end position="518"/>
    </location>
</feature>
<feature type="compositionally biased region" description="Low complexity" evidence="15">
    <location>
        <begin position="1241"/>
        <end position="1253"/>
    </location>
</feature>
<comment type="caution">
    <text evidence="17">The sequence shown here is derived from an EMBL/GenBank/DDBJ whole genome shotgun (WGS) entry which is preliminary data.</text>
</comment>
<feature type="compositionally biased region" description="Basic and acidic residues" evidence="15">
    <location>
        <begin position="730"/>
        <end position="750"/>
    </location>
</feature>
<dbReference type="InterPro" id="IPR001214">
    <property type="entry name" value="SET_dom"/>
</dbReference>
<feature type="compositionally biased region" description="Basic and acidic residues" evidence="15">
    <location>
        <begin position="1378"/>
        <end position="1387"/>
    </location>
</feature>